<sequence length="690" mass="78544">MAFRELVEGDCGGSSSLIHLASHYVRDHGFKEEGIHRPFSSPETFQTPDADQLVQQFLEEPACPQTFRMDNLLQEMREIDQSIHPPPKTGPEIIREIKNDLDKARGPYLTFLTSDEIRDQGIHSETGPEIIREIKNDLDKAWGPYPIFLTSDEIRDQIQSDLTGPESITELQNDLNAWGNPYLTSKSLDELHADDIWNASILPVQEEEGTNYEINEFGLDPKWAEDFLEYKTDAVQDITNKNDIAQIKEDEEPKLAYSRFMKFMEREGDIPIESNQTAINLNGTSEEWIEQFIENDAVNLNDNTVLNKVEEELEFAGTWIDEFVKENSVAGDNMESLWKRFQEEWDKISADGNSYTHPWVSEFDTYYDPFNKEYDFSETNPMKDLPNALAEGKKRLEAGDLPSAVLCFEAAAQQDENNIEAWLLLGKTQAENEQDPLAISALNRCLCLDPSNSVALMTLAASYANESYQKQACLTLKEWLLKNEKYKHLTGSESNIKKDEHPMNFNVSTLLYDKIYDEVKDLYIQAARMNPRDEIDADVQCGLGILFNLSNDYNKAVDCFQTALHVRPDDSRLWNRLGATLANGQRSEEAVNAYHRALELSPGFIRARYNLGISCVNLAAYQEAGEHLLTALNQQAAGRGPQTNSVPPKAMSNTIWSTLRLVISLMRKYDLMEAVENRDLPRLNKEFGIM</sequence>
<dbReference type="PANTHER" id="PTHR10130:SF0">
    <property type="entry name" value="GH08708P"/>
    <property type="match status" value="1"/>
</dbReference>
<keyword evidence="6 8" id="KW-0802">TPR repeat</keyword>
<dbReference type="SMART" id="SM00028">
    <property type="entry name" value="TPR"/>
    <property type="match status" value="4"/>
</dbReference>
<evidence type="ECO:0000256" key="2">
    <source>
        <dbReference type="ARBA" id="ARBA00004496"/>
    </source>
</evidence>
<dbReference type="Proteomes" id="UP000078492">
    <property type="component" value="Unassembled WGS sequence"/>
</dbReference>
<name>A0A151J0H3_9HYME</name>
<gene>
    <name evidence="9" type="ORF">ALC57_13046</name>
</gene>
<dbReference type="InterPro" id="IPR019734">
    <property type="entry name" value="TPR_rpt"/>
</dbReference>
<dbReference type="PROSITE" id="PS50005">
    <property type="entry name" value="TPR"/>
    <property type="match status" value="3"/>
</dbReference>
<dbReference type="GO" id="GO:0005829">
    <property type="term" value="C:cytosol"/>
    <property type="evidence" value="ECO:0007669"/>
    <property type="project" value="TreeGrafter"/>
</dbReference>
<feature type="repeat" description="TPR" evidence="8">
    <location>
        <begin position="571"/>
        <end position="604"/>
    </location>
</feature>
<comment type="subcellular location">
    <subcellularLocation>
        <location evidence="2">Cytoplasm</location>
    </subcellularLocation>
    <subcellularLocation>
        <location evidence="1">Peroxisome</location>
    </subcellularLocation>
</comment>
<keyword evidence="5" id="KW-0677">Repeat</keyword>
<keyword evidence="9" id="KW-0675">Receptor</keyword>
<organism evidence="9 10">
    <name type="scientific">Trachymyrmex cornetzi</name>
    <dbReference type="NCBI Taxonomy" id="471704"/>
    <lineage>
        <taxon>Eukaryota</taxon>
        <taxon>Metazoa</taxon>
        <taxon>Ecdysozoa</taxon>
        <taxon>Arthropoda</taxon>
        <taxon>Hexapoda</taxon>
        <taxon>Insecta</taxon>
        <taxon>Pterygota</taxon>
        <taxon>Neoptera</taxon>
        <taxon>Endopterygota</taxon>
        <taxon>Hymenoptera</taxon>
        <taxon>Apocrita</taxon>
        <taxon>Aculeata</taxon>
        <taxon>Formicoidea</taxon>
        <taxon>Formicidae</taxon>
        <taxon>Myrmicinae</taxon>
        <taxon>Trachymyrmex</taxon>
    </lineage>
</organism>
<evidence type="ECO:0000256" key="8">
    <source>
        <dbReference type="PROSITE-ProRule" id="PRU00339"/>
    </source>
</evidence>
<dbReference type="Pfam" id="PF13432">
    <property type="entry name" value="TPR_16"/>
    <property type="match status" value="2"/>
</dbReference>
<dbReference type="GO" id="GO:0016560">
    <property type="term" value="P:protein import into peroxisome matrix, docking"/>
    <property type="evidence" value="ECO:0007669"/>
    <property type="project" value="TreeGrafter"/>
</dbReference>
<keyword evidence="7" id="KW-0576">Peroxisome</keyword>
<feature type="repeat" description="TPR" evidence="8">
    <location>
        <begin position="419"/>
        <end position="452"/>
    </location>
</feature>
<dbReference type="InterPro" id="IPR011990">
    <property type="entry name" value="TPR-like_helical_dom_sf"/>
</dbReference>
<keyword evidence="10" id="KW-1185">Reference proteome</keyword>
<accession>A0A151J0H3</accession>
<dbReference type="PANTHER" id="PTHR10130">
    <property type="entry name" value="PEROXISOMAL TARGETING SIGNAL 1 RECEPTOR PEX5"/>
    <property type="match status" value="1"/>
</dbReference>
<reference evidence="9 10" key="1">
    <citation type="submission" date="2015-09" db="EMBL/GenBank/DDBJ databases">
        <title>Trachymyrmex cornetzi WGS genome.</title>
        <authorList>
            <person name="Nygaard S."/>
            <person name="Hu H."/>
            <person name="Boomsma J."/>
            <person name="Zhang G."/>
        </authorList>
    </citation>
    <scope>NUCLEOTIDE SEQUENCE [LARGE SCALE GENOMIC DNA]</scope>
    <source>
        <strain evidence="9">Tcor2-1</strain>
        <tissue evidence="9">Whole body</tissue>
    </source>
</reference>
<dbReference type="OrthoDB" id="10006023at2759"/>
<feature type="repeat" description="TPR" evidence="8">
    <location>
        <begin position="537"/>
        <end position="570"/>
    </location>
</feature>
<dbReference type="GO" id="GO:0005778">
    <property type="term" value="C:peroxisomal membrane"/>
    <property type="evidence" value="ECO:0007669"/>
    <property type="project" value="TreeGrafter"/>
</dbReference>
<dbReference type="STRING" id="471704.A0A151J0H3"/>
<dbReference type="KEGG" id="tcz:108765620"/>
<comment type="similarity">
    <text evidence="3">Belongs to the peroxisomal targeting signal receptor family.</text>
</comment>
<evidence type="ECO:0000313" key="10">
    <source>
        <dbReference type="Proteomes" id="UP000078492"/>
    </source>
</evidence>
<dbReference type="AlphaFoldDB" id="A0A151J0H3"/>
<evidence type="ECO:0000256" key="4">
    <source>
        <dbReference type="ARBA" id="ARBA00022490"/>
    </source>
</evidence>
<dbReference type="InterPro" id="IPR024111">
    <property type="entry name" value="PEX5/PEX5L"/>
</dbReference>
<protein>
    <submittedName>
        <fullName evidence="9">Peroxisomal targeting signal 1 receptor</fullName>
    </submittedName>
</protein>
<dbReference type="GO" id="GO:0005052">
    <property type="term" value="F:peroxisome matrix targeting signal-1 binding"/>
    <property type="evidence" value="ECO:0007669"/>
    <property type="project" value="TreeGrafter"/>
</dbReference>
<evidence type="ECO:0000256" key="7">
    <source>
        <dbReference type="ARBA" id="ARBA00023140"/>
    </source>
</evidence>
<evidence type="ECO:0000256" key="1">
    <source>
        <dbReference type="ARBA" id="ARBA00004275"/>
    </source>
</evidence>
<evidence type="ECO:0000256" key="6">
    <source>
        <dbReference type="ARBA" id="ARBA00022803"/>
    </source>
</evidence>
<evidence type="ECO:0000256" key="5">
    <source>
        <dbReference type="ARBA" id="ARBA00022737"/>
    </source>
</evidence>
<keyword evidence="4" id="KW-0963">Cytoplasm</keyword>
<evidence type="ECO:0000313" key="9">
    <source>
        <dbReference type="EMBL" id="KYN14770.1"/>
    </source>
</evidence>
<dbReference type="Gene3D" id="1.25.40.10">
    <property type="entry name" value="Tetratricopeptide repeat domain"/>
    <property type="match status" value="1"/>
</dbReference>
<proteinExistence type="inferred from homology"/>
<evidence type="ECO:0000256" key="3">
    <source>
        <dbReference type="ARBA" id="ARBA00005348"/>
    </source>
</evidence>
<dbReference type="SUPFAM" id="SSF48452">
    <property type="entry name" value="TPR-like"/>
    <property type="match status" value="1"/>
</dbReference>
<dbReference type="EMBL" id="KQ980658">
    <property type="protein sequence ID" value="KYN14770.1"/>
    <property type="molecule type" value="Genomic_DNA"/>
</dbReference>